<dbReference type="InterPro" id="IPR044865">
    <property type="entry name" value="MRH_dom"/>
</dbReference>
<feature type="transmembrane region" description="Helical" evidence="4">
    <location>
        <begin position="218"/>
        <end position="236"/>
    </location>
</feature>
<comment type="caution">
    <text evidence="7">The sequence shown here is derived from an EMBL/GenBank/DDBJ whole genome shotgun (WGS) entry which is preliminary data.</text>
</comment>
<feature type="signal peptide" evidence="5">
    <location>
        <begin position="1"/>
        <end position="15"/>
    </location>
</feature>
<feature type="domain" description="MRH" evidence="6">
    <location>
        <begin position="80"/>
        <end position="171"/>
    </location>
</feature>
<accession>A0AAD7CHH8</accession>
<keyword evidence="2" id="KW-1015">Disulfide bond</keyword>
<gene>
    <name evidence="7" type="ORF">B0H17DRAFT_1102557</name>
</gene>
<dbReference type="SUPFAM" id="SSF50911">
    <property type="entry name" value="Mannose 6-phosphate receptor domain"/>
    <property type="match status" value="1"/>
</dbReference>
<evidence type="ECO:0000313" key="7">
    <source>
        <dbReference type="EMBL" id="KAJ7649236.1"/>
    </source>
</evidence>
<evidence type="ECO:0000256" key="2">
    <source>
        <dbReference type="ARBA" id="ARBA00023157"/>
    </source>
</evidence>
<name>A0AAD7CHH8_MYCRO</name>
<evidence type="ECO:0000256" key="1">
    <source>
        <dbReference type="ARBA" id="ARBA00022729"/>
    </source>
</evidence>
<feature type="compositionally biased region" description="Acidic residues" evidence="3">
    <location>
        <begin position="190"/>
        <end position="205"/>
    </location>
</feature>
<dbReference type="PROSITE" id="PS51914">
    <property type="entry name" value="MRH"/>
    <property type="match status" value="1"/>
</dbReference>
<keyword evidence="4" id="KW-0812">Transmembrane</keyword>
<dbReference type="InterPro" id="IPR009011">
    <property type="entry name" value="Man6P_isomerase_rcpt-bd_dom_sf"/>
</dbReference>
<keyword evidence="1 5" id="KW-0732">Signal</keyword>
<dbReference type="Proteomes" id="UP001221757">
    <property type="component" value="Unassembled WGS sequence"/>
</dbReference>
<keyword evidence="8" id="KW-1185">Reference proteome</keyword>
<evidence type="ECO:0000256" key="4">
    <source>
        <dbReference type="SAM" id="Phobius"/>
    </source>
</evidence>
<evidence type="ECO:0000256" key="3">
    <source>
        <dbReference type="SAM" id="MobiDB-lite"/>
    </source>
</evidence>
<dbReference type="Gene3D" id="2.70.130.10">
    <property type="entry name" value="Mannose-6-phosphate receptor binding domain"/>
    <property type="match status" value="1"/>
</dbReference>
<organism evidence="7 8">
    <name type="scientific">Mycena rosella</name>
    <name type="common">Pink bonnet</name>
    <name type="synonym">Agaricus rosellus</name>
    <dbReference type="NCBI Taxonomy" id="1033263"/>
    <lineage>
        <taxon>Eukaryota</taxon>
        <taxon>Fungi</taxon>
        <taxon>Dikarya</taxon>
        <taxon>Basidiomycota</taxon>
        <taxon>Agaricomycotina</taxon>
        <taxon>Agaricomycetes</taxon>
        <taxon>Agaricomycetidae</taxon>
        <taxon>Agaricales</taxon>
        <taxon>Marasmiineae</taxon>
        <taxon>Mycenaceae</taxon>
        <taxon>Mycena</taxon>
    </lineage>
</organism>
<dbReference type="AlphaFoldDB" id="A0AAD7CHH8"/>
<reference evidence="7" key="1">
    <citation type="submission" date="2023-03" db="EMBL/GenBank/DDBJ databases">
        <title>Massive genome expansion in bonnet fungi (Mycena s.s.) driven by repeated elements and novel gene families across ecological guilds.</title>
        <authorList>
            <consortium name="Lawrence Berkeley National Laboratory"/>
            <person name="Harder C.B."/>
            <person name="Miyauchi S."/>
            <person name="Viragh M."/>
            <person name="Kuo A."/>
            <person name="Thoen E."/>
            <person name="Andreopoulos B."/>
            <person name="Lu D."/>
            <person name="Skrede I."/>
            <person name="Drula E."/>
            <person name="Henrissat B."/>
            <person name="Morin E."/>
            <person name="Kohler A."/>
            <person name="Barry K."/>
            <person name="LaButti K."/>
            <person name="Morin E."/>
            <person name="Salamov A."/>
            <person name="Lipzen A."/>
            <person name="Mereny Z."/>
            <person name="Hegedus B."/>
            <person name="Baldrian P."/>
            <person name="Stursova M."/>
            <person name="Weitz H."/>
            <person name="Taylor A."/>
            <person name="Grigoriev I.V."/>
            <person name="Nagy L.G."/>
            <person name="Martin F."/>
            <person name="Kauserud H."/>
        </authorList>
    </citation>
    <scope>NUCLEOTIDE SEQUENCE</scope>
    <source>
        <strain evidence="7">CBHHK067</strain>
    </source>
</reference>
<keyword evidence="4" id="KW-0472">Membrane</keyword>
<feature type="chain" id="PRO_5042042896" description="MRH domain-containing protein" evidence="5">
    <location>
        <begin position="16"/>
        <end position="336"/>
    </location>
</feature>
<evidence type="ECO:0000259" key="6">
    <source>
        <dbReference type="PROSITE" id="PS51914"/>
    </source>
</evidence>
<keyword evidence="4" id="KW-1133">Transmembrane helix</keyword>
<protein>
    <recommendedName>
        <fullName evidence="6">MRH domain-containing protein</fullName>
    </recommendedName>
</protein>
<sequence length="336" mass="37076">MILTILTAIIPAAVAALPGLSRRTPFLIDSVEDCRFRAGARQYDLCAVFADAAERPLLVKSKGKEAHRLHLGGNSSSSTSYCSSGAWICLISPSEPHTEIPISGASCSIITLNSEDSDESVTLQFAGSSENLAVRIQFVCDRRAELGQPLLLGIEDTLHSFTWRTRYACESGPVFDVMGAESDAPPPSEDNSEPSEPDEDSEQLLEGDRQRNSRRSTAVIFLVISILITSISLISYKYTDRLNPFLTEHVKPIFNRLSLDNFPRISLPRSLKPAGEGRLVRWAHEELELDEDFMVNGNDAYDEPEEIGDEYIPLRPSPRKGGRAVKNYGSATSPFW</sequence>
<evidence type="ECO:0000313" key="8">
    <source>
        <dbReference type="Proteomes" id="UP001221757"/>
    </source>
</evidence>
<dbReference type="EMBL" id="JARKIE010000367">
    <property type="protein sequence ID" value="KAJ7649236.1"/>
    <property type="molecule type" value="Genomic_DNA"/>
</dbReference>
<evidence type="ECO:0000256" key="5">
    <source>
        <dbReference type="SAM" id="SignalP"/>
    </source>
</evidence>
<feature type="region of interest" description="Disordered" evidence="3">
    <location>
        <begin position="178"/>
        <end position="210"/>
    </location>
</feature>
<proteinExistence type="predicted"/>